<dbReference type="EMBL" id="NJGI01000007">
    <property type="protein sequence ID" value="PGH19911.1"/>
    <property type="molecule type" value="Genomic_DNA"/>
</dbReference>
<evidence type="ECO:0000313" key="2">
    <source>
        <dbReference type="Proteomes" id="UP000222862"/>
    </source>
</evidence>
<reference evidence="1 2" key="1">
    <citation type="submission" date="2017-06" db="EMBL/GenBank/DDBJ databases">
        <title>Genome sequencing of Fusobacterium nucleatum subsp. polymorphum KCOM 1232 (=ChDC F37).</title>
        <authorList>
            <person name="Kook J.-K."/>
            <person name="Park S.-N."/>
            <person name="Lim Y.K."/>
            <person name="Roh H."/>
        </authorList>
    </citation>
    <scope>NUCLEOTIDE SEQUENCE [LARGE SCALE GENOMIC DNA]</scope>
    <source>
        <strain evidence="2">KCOM 1232 ( ChDC F37)</strain>
    </source>
</reference>
<proteinExistence type="predicted"/>
<dbReference type="RefSeq" id="WP_098703667.1">
    <property type="nucleotide sequence ID" value="NZ_NJGI01000007.1"/>
</dbReference>
<sequence>MIMDENIMKGLTGVLDKIFKILSKITPELIKRVTELISSVAELLGLKDKDDSSEELGLKSEIADRKPQDFDSREEYVSYLRDNIELNKYDREKLNNESLKEEYIAKGLDIEMSAINEKMDINLGIEDYVMMAKAGINKVQDFMTIIDTFKAKEVEPLINEAIERLIPMKEGATVIDTLKEGVNKIENAKAIWNKFNDMLENF</sequence>
<protein>
    <submittedName>
        <fullName evidence="1">Uncharacterized protein</fullName>
    </submittedName>
</protein>
<name>A0A2B7YFU7_FUSNP</name>
<comment type="caution">
    <text evidence="1">The sequence shown here is derived from an EMBL/GenBank/DDBJ whole genome shotgun (WGS) entry which is preliminary data.</text>
</comment>
<gene>
    <name evidence="1" type="ORF">RN96_12420</name>
</gene>
<dbReference type="Proteomes" id="UP000222862">
    <property type="component" value="Unassembled WGS sequence"/>
</dbReference>
<dbReference type="AlphaFoldDB" id="A0A2B7YFU7"/>
<evidence type="ECO:0000313" key="1">
    <source>
        <dbReference type="EMBL" id="PGH19911.1"/>
    </source>
</evidence>
<accession>A0A2B7YFU7</accession>
<organism evidence="1 2">
    <name type="scientific">Fusobacterium nucleatum subsp. polymorphum</name>
    <name type="common">Fusobacterium polymorphum</name>
    <dbReference type="NCBI Taxonomy" id="76857"/>
    <lineage>
        <taxon>Bacteria</taxon>
        <taxon>Fusobacteriati</taxon>
        <taxon>Fusobacteriota</taxon>
        <taxon>Fusobacteriia</taxon>
        <taxon>Fusobacteriales</taxon>
        <taxon>Fusobacteriaceae</taxon>
        <taxon>Fusobacterium</taxon>
    </lineage>
</organism>